<keyword evidence="3" id="KW-1185">Reference proteome</keyword>
<keyword evidence="1" id="KW-0732">Signal</keyword>
<dbReference type="EMBL" id="JAKJSC010000001">
    <property type="protein sequence ID" value="MDE5418427.1"/>
    <property type="molecule type" value="Genomic_DNA"/>
</dbReference>
<organism evidence="2 3">
    <name type="scientific">Paralabilibaculum antarcticum</name>
    <dbReference type="NCBI Taxonomy" id="2912572"/>
    <lineage>
        <taxon>Bacteria</taxon>
        <taxon>Pseudomonadati</taxon>
        <taxon>Bacteroidota</taxon>
        <taxon>Bacteroidia</taxon>
        <taxon>Marinilabiliales</taxon>
        <taxon>Marinifilaceae</taxon>
        <taxon>Paralabilibaculum</taxon>
    </lineage>
</organism>
<accession>A0ABT5VT02</accession>
<proteinExistence type="predicted"/>
<evidence type="ECO:0000256" key="1">
    <source>
        <dbReference type="SAM" id="SignalP"/>
    </source>
</evidence>
<feature type="signal peptide" evidence="1">
    <location>
        <begin position="1"/>
        <end position="19"/>
    </location>
</feature>
<reference evidence="2 3" key="1">
    <citation type="submission" date="2022-01" db="EMBL/GenBank/DDBJ databases">
        <title>Labilibaculum sp. nov, a marine bacterium isolated from Antarctica.</title>
        <authorList>
            <person name="Dai W."/>
        </authorList>
    </citation>
    <scope>NUCLEOTIDE SEQUENCE [LARGE SCALE GENOMIC DNA]</scope>
    <source>
        <strain evidence="2 3">DW002</strain>
    </source>
</reference>
<dbReference type="Proteomes" id="UP001528920">
    <property type="component" value="Unassembled WGS sequence"/>
</dbReference>
<gene>
    <name evidence="2" type="ORF">L3049_10430</name>
</gene>
<evidence type="ECO:0000313" key="2">
    <source>
        <dbReference type="EMBL" id="MDE5418427.1"/>
    </source>
</evidence>
<dbReference type="InterPro" id="IPR036249">
    <property type="entry name" value="Thioredoxin-like_sf"/>
</dbReference>
<evidence type="ECO:0008006" key="4">
    <source>
        <dbReference type="Google" id="ProtNLM"/>
    </source>
</evidence>
<sequence>MKKLSLLILLSILTISLQAQNKTIEDSRIEKQILYGQVNLEAFQMDLCKDWYAPEYKSYQIKEEKLKQLTDQKLSNISINLIFGSWCHDSHREVPRFIKILEEINFPFPQLKMHALDTYKKSPSYDAKANQVEFVPIMIIYRGKTEIGRIIESPELTLEEDLFNIISKN</sequence>
<name>A0ABT5VT02_9BACT</name>
<feature type="chain" id="PRO_5045250999" description="Thioredoxin" evidence="1">
    <location>
        <begin position="20"/>
        <end position="169"/>
    </location>
</feature>
<evidence type="ECO:0000313" key="3">
    <source>
        <dbReference type="Proteomes" id="UP001528920"/>
    </source>
</evidence>
<comment type="caution">
    <text evidence="2">The sequence shown here is derived from an EMBL/GenBank/DDBJ whole genome shotgun (WGS) entry which is preliminary data.</text>
</comment>
<dbReference type="RefSeq" id="WP_275109752.1">
    <property type="nucleotide sequence ID" value="NZ_JAKJSC010000001.1"/>
</dbReference>
<dbReference type="SUPFAM" id="SSF52833">
    <property type="entry name" value="Thioredoxin-like"/>
    <property type="match status" value="1"/>
</dbReference>
<protein>
    <recommendedName>
        <fullName evidence="4">Thioredoxin</fullName>
    </recommendedName>
</protein>